<sequence>EAEGTVPAGAGDGASRVHWRGISSQGAPSVLPTYSNDVSTAACNTHSPSGKLDCP</sequence>
<protein>
    <submittedName>
        <fullName evidence="2">Uncharacterized protein</fullName>
    </submittedName>
</protein>
<name>A0ABD0NJU7_CIRMR</name>
<organism evidence="2 3">
    <name type="scientific">Cirrhinus mrigala</name>
    <name type="common">Mrigala</name>
    <dbReference type="NCBI Taxonomy" id="683832"/>
    <lineage>
        <taxon>Eukaryota</taxon>
        <taxon>Metazoa</taxon>
        <taxon>Chordata</taxon>
        <taxon>Craniata</taxon>
        <taxon>Vertebrata</taxon>
        <taxon>Euteleostomi</taxon>
        <taxon>Actinopterygii</taxon>
        <taxon>Neopterygii</taxon>
        <taxon>Teleostei</taxon>
        <taxon>Ostariophysi</taxon>
        <taxon>Cypriniformes</taxon>
        <taxon>Cyprinidae</taxon>
        <taxon>Labeoninae</taxon>
        <taxon>Labeonini</taxon>
        <taxon>Cirrhinus</taxon>
    </lineage>
</organism>
<reference evidence="2 3" key="1">
    <citation type="submission" date="2024-05" db="EMBL/GenBank/DDBJ databases">
        <title>Genome sequencing and assembly of Indian major carp, Cirrhinus mrigala (Hamilton, 1822).</title>
        <authorList>
            <person name="Mohindra V."/>
            <person name="Chowdhury L.M."/>
            <person name="Lal K."/>
            <person name="Jena J.K."/>
        </authorList>
    </citation>
    <scope>NUCLEOTIDE SEQUENCE [LARGE SCALE GENOMIC DNA]</scope>
    <source>
        <strain evidence="2">CM1030</strain>
        <tissue evidence="2">Blood</tissue>
    </source>
</reference>
<gene>
    <name evidence="2" type="ORF">M9458_041641</name>
</gene>
<dbReference type="EMBL" id="JAMKFB020000021">
    <property type="protein sequence ID" value="KAL0162245.1"/>
    <property type="molecule type" value="Genomic_DNA"/>
</dbReference>
<accession>A0ABD0NJU7</accession>
<evidence type="ECO:0000313" key="2">
    <source>
        <dbReference type="EMBL" id="KAL0162245.1"/>
    </source>
</evidence>
<proteinExistence type="predicted"/>
<dbReference type="AlphaFoldDB" id="A0ABD0NJU7"/>
<dbReference type="Proteomes" id="UP001529510">
    <property type="component" value="Unassembled WGS sequence"/>
</dbReference>
<feature type="region of interest" description="Disordered" evidence="1">
    <location>
        <begin position="1"/>
        <end position="34"/>
    </location>
</feature>
<feature type="compositionally biased region" description="Polar residues" evidence="1">
    <location>
        <begin position="22"/>
        <end position="34"/>
    </location>
</feature>
<feature type="non-terminal residue" evidence="2">
    <location>
        <position position="1"/>
    </location>
</feature>
<keyword evidence="3" id="KW-1185">Reference proteome</keyword>
<comment type="caution">
    <text evidence="2">The sequence shown here is derived from an EMBL/GenBank/DDBJ whole genome shotgun (WGS) entry which is preliminary data.</text>
</comment>
<evidence type="ECO:0000313" key="3">
    <source>
        <dbReference type="Proteomes" id="UP001529510"/>
    </source>
</evidence>
<evidence type="ECO:0000256" key="1">
    <source>
        <dbReference type="SAM" id="MobiDB-lite"/>
    </source>
</evidence>